<dbReference type="GeneID" id="116223197"/>
<dbReference type="Proteomes" id="UP000515152">
    <property type="component" value="Chromosome 13"/>
</dbReference>
<evidence type="ECO:0000313" key="2">
    <source>
        <dbReference type="RefSeq" id="XP_031434935.1"/>
    </source>
</evidence>
<keyword evidence="1" id="KW-1185">Reference proteome</keyword>
<evidence type="ECO:0000313" key="1">
    <source>
        <dbReference type="Proteomes" id="UP000515152"/>
    </source>
</evidence>
<organism evidence="1 2">
    <name type="scientific">Clupea harengus</name>
    <name type="common">Atlantic herring</name>
    <dbReference type="NCBI Taxonomy" id="7950"/>
    <lineage>
        <taxon>Eukaryota</taxon>
        <taxon>Metazoa</taxon>
        <taxon>Chordata</taxon>
        <taxon>Craniata</taxon>
        <taxon>Vertebrata</taxon>
        <taxon>Euteleostomi</taxon>
        <taxon>Actinopterygii</taxon>
        <taxon>Neopterygii</taxon>
        <taxon>Teleostei</taxon>
        <taxon>Clupei</taxon>
        <taxon>Clupeiformes</taxon>
        <taxon>Clupeoidei</taxon>
        <taxon>Clupeidae</taxon>
        <taxon>Clupea</taxon>
    </lineage>
</organism>
<proteinExistence type="predicted"/>
<gene>
    <name evidence="2" type="primary">LOC116223197</name>
</gene>
<dbReference type="OrthoDB" id="9942170at2759"/>
<name>A0A6P8GJ67_CLUHA</name>
<accession>A0A6P8GJ67</accession>
<sequence>MAAQPENENPIRVRKNAKGFEEHYVCREHIVIDDMERRNWPMRLKTVAQPNEQPRMGVVPHYPRPVEFHCSIVSHVTTTDGMTGIRDLTGFRGGDRRLLWWGTLIGEDEITTAEERYLEKLFPKRSPEERERQKPFLHEFTTSPVFTDGSRYGNFRFTFSLADVMNAYRSQFCGEEEPVLRVYETVTYTQEVMYVVLIHSPDVHDYDDYPVCAYKDGEIIWHAQAISQTHSYRLIENRDEKQVEAVEYGDFEFYVWDHMSLAFHMPEGTILEFSLETLLEALTACDIGHIKLNDFIGRERAEEIIQEMKANA</sequence>
<reference evidence="2" key="1">
    <citation type="submission" date="2025-08" db="UniProtKB">
        <authorList>
            <consortium name="RefSeq"/>
        </authorList>
    </citation>
    <scope>IDENTIFICATION</scope>
</reference>
<dbReference type="AlphaFoldDB" id="A0A6P8GJ67"/>
<dbReference type="KEGG" id="char:116223197"/>
<dbReference type="RefSeq" id="XP_031434935.1">
    <property type="nucleotide sequence ID" value="XM_031579075.2"/>
</dbReference>
<protein>
    <submittedName>
        <fullName evidence="2">Uncharacterized protein LOC116223197</fullName>
    </submittedName>
</protein>